<reference evidence="23" key="1">
    <citation type="journal article" date="2017" name="PLoS ONE">
        <title>The Agassiz's desert tortoise genome provides a resource for the conservation of a threatened species.</title>
        <authorList>
            <person name="Tollis M."/>
            <person name="DeNardo D.F."/>
            <person name="Cornelius J.A."/>
            <person name="Dolby G.A."/>
            <person name="Edwards T."/>
            <person name="Henen B.T."/>
            <person name="Karl A.E."/>
            <person name="Murphy R.W."/>
            <person name="Kusumi K."/>
        </authorList>
    </citation>
    <scope>NUCLEOTIDE SEQUENCE [LARGE SCALE GENOMIC DNA]</scope>
</reference>
<dbReference type="InterPro" id="IPR013872">
    <property type="entry name" value="p53_transactivation_domain"/>
</dbReference>
<evidence type="ECO:0000256" key="17">
    <source>
        <dbReference type="RuleBase" id="RU003304"/>
    </source>
</evidence>
<evidence type="ECO:0000259" key="21">
    <source>
        <dbReference type="Pfam" id="PF08563"/>
    </source>
</evidence>
<feature type="site" description="Interaction with DNA" evidence="15">
    <location>
        <position position="122"/>
    </location>
</feature>
<evidence type="ECO:0000256" key="1">
    <source>
        <dbReference type="ARBA" id="ARBA00006167"/>
    </source>
</evidence>
<feature type="binding site" evidence="14">
    <location>
        <position position="241"/>
    </location>
    <ligand>
        <name>Zn(2+)</name>
        <dbReference type="ChEBI" id="CHEBI:29105"/>
    </ligand>
</feature>
<keyword evidence="13 17" id="KW-0131">Cell cycle</keyword>
<dbReference type="PRINTS" id="PR00386">
    <property type="entry name" value="P53SUPPRESSR"/>
</dbReference>
<dbReference type="InterPro" id="IPR057064">
    <property type="entry name" value="P53_central_site"/>
</dbReference>
<keyword evidence="12 17" id="KW-0539">Nucleus</keyword>
<dbReference type="PANTHER" id="PTHR11447:SF6">
    <property type="entry name" value="CELLULAR TUMOR ANTIGEN P53"/>
    <property type="match status" value="1"/>
</dbReference>
<keyword evidence="7 14" id="KW-0862">Zinc</keyword>
<evidence type="ECO:0000313" key="23">
    <source>
        <dbReference type="Proteomes" id="UP000291020"/>
    </source>
</evidence>
<feature type="region of interest" description="Disordered" evidence="18">
    <location>
        <begin position="1"/>
        <end position="28"/>
    </location>
</feature>
<accession>A0A452GW06</accession>
<dbReference type="Pfam" id="PF08563">
    <property type="entry name" value="P53_TAD"/>
    <property type="match status" value="1"/>
</dbReference>
<dbReference type="PROSITE" id="PS00348">
    <property type="entry name" value="P53"/>
    <property type="match status" value="1"/>
</dbReference>
<dbReference type="FunFam" id="2.60.40.720:FF:000003">
    <property type="entry name" value="Cellular tumor antigen p53"/>
    <property type="match status" value="1"/>
</dbReference>
<keyword evidence="10 17" id="KW-0010">Activator</keyword>
<evidence type="ECO:0000256" key="12">
    <source>
        <dbReference type="ARBA" id="ARBA00023242"/>
    </source>
</evidence>
<dbReference type="SUPFAM" id="SSF47719">
    <property type="entry name" value="p53 tetramerization domain"/>
    <property type="match status" value="1"/>
</dbReference>
<dbReference type="Pfam" id="PF07710">
    <property type="entry name" value="P53_tetramer"/>
    <property type="match status" value="1"/>
</dbReference>
<dbReference type="SUPFAM" id="SSF49417">
    <property type="entry name" value="p53-like transcription factors"/>
    <property type="match status" value="1"/>
</dbReference>
<evidence type="ECO:0000256" key="6">
    <source>
        <dbReference type="ARBA" id="ARBA00022723"/>
    </source>
</evidence>
<organism evidence="22 23">
    <name type="scientific">Gopherus agassizii</name>
    <name type="common">Agassiz's desert tortoise</name>
    <dbReference type="NCBI Taxonomy" id="38772"/>
    <lineage>
        <taxon>Eukaryota</taxon>
        <taxon>Metazoa</taxon>
        <taxon>Chordata</taxon>
        <taxon>Craniata</taxon>
        <taxon>Vertebrata</taxon>
        <taxon>Euteleostomi</taxon>
        <taxon>Archelosauria</taxon>
        <taxon>Testudinata</taxon>
        <taxon>Testudines</taxon>
        <taxon>Cryptodira</taxon>
        <taxon>Durocryptodira</taxon>
        <taxon>Testudinoidea</taxon>
        <taxon>Testudinidae</taxon>
        <taxon>Gopherus</taxon>
    </lineage>
</organism>
<dbReference type="GO" id="GO:0006915">
    <property type="term" value="P:apoptotic process"/>
    <property type="evidence" value="ECO:0007669"/>
    <property type="project" value="UniProtKB-KW"/>
</dbReference>
<keyword evidence="9 17" id="KW-0238">DNA-binding</keyword>
<keyword evidence="11 17" id="KW-0804">Transcription</keyword>
<evidence type="ECO:0000256" key="5">
    <source>
        <dbReference type="ARBA" id="ARBA00022703"/>
    </source>
</evidence>
<dbReference type="GO" id="GO:0005737">
    <property type="term" value="C:cytoplasm"/>
    <property type="evidence" value="ECO:0007669"/>
    <property type="project" value="UniProtKB-SubCell"/>
</dbReference>
<dbReference type="InterPro" id="IPR011615">
    <property type="entry name" value="p53_DNA-bd"/>
</dbReference>
<feature type="compositionally biased region" description="Basic and acidic residues" evidence="18">
    <location>
        <begin position="437"/>
        <end position="446"/>
    </location>
</feature>
<feature type="region of interest" description="Disordered" evidence="18">
    <location>
        <begin position="70"/>
        <end position="103"/>
    </location>
</feature>
<feature type="domain" description="p53 transactivation" evidence="21">
    <location>
        <begin position="13"/>
        <end position="34"/>
    </location>
</feature>
<evidence type="ECO:0000256" key="18">
    <source>
        <dbReference type="SAM" id="MobiDB-lite"/>
    </source>
</evidence>
<keyword evidence="5 17" id="KW-0053">Apoptosis</keyword>
<reference evidence="22" key="3">
    <citation type="submission" date="2025-09" db="UniProtKB">
        <authorList>
            <consortium name="Ensembl"/>
        </authorList>
    </citation>
    <scope>IDENTIFICATION</scope>
</reference>
<dbReference type="AlphaFoldDB" id="A0A452GW06"/>
<dbReference type="Pfam" id="PF00870">
    <property type="entry name" value="P53"/>
    <property type="match status" value="1"/>
</dbReference>
<dbReference type="GO" id="GO:0005634">
    <property type="term" value="C:nucleus"/>
    <property type="evidence" value="ECO:0007669"/>
    <property type="project" value="UniProtKB-SubCell"/>
</dbReference>
<feature type="region of interest" description="Disordered" evidence="18">
    <location>
        <begin position="414"/>
        <end position="446"/>
    </location>
</feature>
<evidence type="ECO:0000256" key="2">
    <source>
        <dbReference type="ARBA" id="ARBA00017135"/>
    </source>
</evidence>
<evidence type="ECO:0000256" key="13">
    <source>
        <dbReference type="ARBA" id="ARBA00023306"/>
    </source>
</evidence>
<feature type="binding site" evidence="14">
    <location>
        <position position="178"/>
    </location>
    <ligand>
        <name>Zn(2+)</name>
        <dbReference type="ChEBI" id="CHEBI:29105"/>
    </ligand>
</feature>
<evidence type="ECO:0000256" key="4">
    <source>
        <dbReference type="ARBA" id="ARBA00022553"/>
    </source>
</evidence>
<keyword evidence="6 14" id="KW-0479">Metal-binding</keyword>
<keyword evidence="4" id="KW-0597">Phosphoprotein</keyword>
<evidence type="ECO:0000256" key="11">
    <source>
        <dbReference type="ARBA" id="ARBA00023163"/>
    </source>
</evidence>
<reference evidence="22" key="2">
    <citation type="submission" date="2025-08" db="UniProtKB">
        <authorList>
            <consortium name="Ensembl"/>
        </authorList>
    </citation>
    <scope>IDENTIFICATION</scope>
</reference>
<dbReference type="InterPro" id="IPR012346">
    <property type="entry name" value="p53/RUNT-type_TF_DNA-bd_sf"/>
</dbReference>
<dbReference type="CDD" id="cd08367">
    <property type="entry name" value="P53"/>
    <property type="match status" value="1"/>
</dbReference>
<feature type="domain" description="p53 DNA-binding" evidence="19">
    <location>
        <begin position="102"/>
        <end position="291"/>
    </location>
</feature>
<proteinExistence type="inferred from homology"/>
<evidence type="ECO:0000256" key="15">
    <source>
        <dbReference type="PIRSR" id="PIRSR602117-2"/>
    </source>
</evidence>
<evidence type="ECO:0000256" key="3">
    <source>
        <dbReference type="ARBA" id="ARBA00022490"/>
    </source>
</evidence>
<feature type="region of interest" description="Disordered" evidence="18">
    <location>
        <begin position="364"/>
        <end position="386"/>
    </location>
</feature>
<dbReference type="STRING" id="38772.ENSGAGP00000006237"/>
<dbReference type="PANTHER" id="PTHR11447">
    <property type="entry name" value="CELLULAR TUMOR ANTIGEN P53"/>
    <property type="match status" value="1"/>
</dbReference>
<comment type="similarity">
    <text evidence="1 17">Belongs to the p53 family.</text>
</comment>
<comment type="function">
    <text evidence="17">Multifunctional transcription factor that induces cell cycle arrest, DNA repair or apoptosis upon binding to its target DNA sequence. Acts as a tumor suppressor in many tumor types; induces growth arrest or apoptosis depending on the physiological circumstances and cell type. Negatively regulates cell division by controlling expression of a set of genes required for this process. One of the activated genes is an inhibitor of cyclin-dependent kinases. Apoptosis induction seems to be mediated either by stimulation of BAX and FAS antigen expression, or by repression of Bcl-2 expression.</text>
</comment>
<evidence type="ECO:0000256" key="10">
    <source>
        <dbReference type="ARBA" id="ARBA00023159"/>
    </source>
</evidence>
<sequence length="446" mass="48782">MEPMLDPGLEPMLDPGLEPPLSQESFSDFWSMMARRTAQDSTTQDSQGLFSLPDPDLSLALGLSDSADPSLLLPQAGGSDGGWGLPDPAPEPPPTSATVPSTEDYAGEHGFELAFQQSGTAKSVTCTYSPQLNKLYCQLARTCPVQIRTASQPPAGSVIRATAVYKKSEHVAEVVRRCPHHERCEEYRDGVAPARHLIRIEGNQQAHYYDDENTKRQSVTVPYEMPQLGSDCTTVLYNFMCNSSCMGGMNRRPILAIITLEGRHGQLLGRRCFEVRVCACPGRDRRTEEENFCKKLAGRVLNGAGAHKGGRAKRALQATMEAAENPKKLVVSSEKEVFLLEVHGRKRYMMLKEINDALEMAAAKQQGEPESHRNATPSRWKGGGALGWERGGAGLHHGKLLPLMKGGGAWLHSRRGAKGPLREGGALPHGRLPSPSWKEDGVWLDR</sequence>
<feature type="cross-link" description="Glycyl lysine isopeptide (Lys-Gly) (interchain with G-Cter in ubiquitin)" evidence="16">
    <location>
        <position position="294"/>
    </location>
</feature>
<comment type="subcellular location">
    <subcellularLocation>
        <location evidence="17">Cytoplasm</location>
    </subcellularLocation>
    <subcellularLocation>
        <location evidence="17">Nucleus</location>
    </subcellularLocation>
</comment>
<evidence type="ECO:0000256" key="16">
    <source>
        <dbReference type="PIRSR" id="PIRSR602117-3"/>
    </source>
</evidence>
<feature type="domain" description="p53 tetramerisation" evidence="20">
    <location>
        <begin position="330"/>
        <end position="364"/>
    </location>
</feature>
<dbReference type="Ensembl" id="ENSGAGT00000007250.1">
    <property type="protein sequence ID" value="ENSGAGP00000006237.1"/>
    <property type="gene ID" value="ENSGAGG00000005018.1"/>
</dbReference>
<keyword evidence="8 17" id="KW-0805">Transcription regulation</keyword>
<keyword evidence="3 17" id="KW-0963">Cytoplasm</keyword>
<comment type="cofactor">
    <cofactor evidence="14 17">
        <name>Zn(2+)</name>
        <dbReference type="ChEBI" id="CHEBI:29105"/>
    </cofactor>
    <text evidence="14 17">Binds 1 zinc ion per subunit.</text>
</comment>
<evidence type="ECO:0000256" key="14">
    <source>
        <dbReference type="PIRSR" id="PIRSR602117-1"/>
    </source>
</evidence>
<evidence type="ECO:0000259" key="20">
    <source>
        <dbReference type="Pfam" id="PF07710"/>
    </source>
</evidence>
<dbReference type="InterPro" id="IPR036674">
    <property type="entry name" value="p53_tetramer_sf"/>
</dbReference>
<evidence type="ECO:0000256" key="9">
    <source>
        <dbReference type="ARBA" id="ARBA00023125"/>
    </source>
</evidence>
<dbReference type="GO" id="GO:0000978">
    <property type="term" value="F:RNA polymerase II cis-regulatory region sequence-specific DNA binding"/>
    <property type="evidence" value="ECO:0007669"/>
    <property type="project" value="TreeGrafter"/>
</dbReference>
<comment type="subunit">
    <text evidence="17">Binds DNA as a homotetramer.</text>
</comment>
<evidence type="ECO:0000256" key="8">
    <source>
        <dbReference type="ARBA" id="ARBA00023015"/>
    </source>
</evidence>
<dbReference type="Proteomes" id="UP000291020">
    <property type="component" value="Unassembled WGS sequence"/>
</dbReference>
<evidence type="ECO:0000259" key="19">
    <source>
        <dbReference type="Pfam" id="PF00870"/>
    </source>
</evidence>
<dbReference type="Gene3D" id="2.60.40.720">
    <property type="match status" value="1"/>
</dbReference>
<protein>
    <recommendedName>
        <fullName evidence="2 17">Cellular tumor antigen p53</fullName>
    </recommendedName>
</protein>
<feature type="binding site" evidence="14">
    <location>
        <position position="245"/>
    </location>
    <ligand>
        <name>Zn(2+)</name>
        <dbReference type="ChEBI" id="CHEBI:29105"/>
    </ligand>
</feature>
<dbReference type="Gene3D" id="4.10.170.10">
    <property type="entry name" value="p53-like tetramerisation domain"/>
    <property type="match status" value="1"/>
</dbReference>
<feature type="binding site" evidence="14">
    <location>
        <position position="181"/>
    </location>
    <ligand>
        <name>Zn(2+)</name>
        <dbReference type="ChEBI" id="CHEBI:29105"/>
    </ligand>
</feature>
<dbReference type="InterPro" id="IPR008967">
    <property type="entry name" value="p53-like_TF_DNA-bd_sf"/>
</dbReference>
<dbReference type="GO" id="GO:0046872">
    <property type="term" value="F:metal ion binding"/>
    <property type="evidence" value="ECO:0007669"/>
    <property type="project" value="UniProtKB-KW"/>
</dbReference>
<name>A0A452GW06_9SAUR</name>
<dbReference type="GO" id="GO:0000981">
    <property type="term" value="F:DNA-binding transcription factor activity, RNA polymerase II-specific"/>
    <property type="evidence" value="ECO:0007669"/>
    <property type="project" value="TreeGrafter"/>
</dbReference>
<evidence type="ECO:0000256" key="7">
    <source>
        <dbReference type="ARBA" id="ARBA00022833"/>
    </source>
</evidence>
<dbReference type="InterPro" id="IPR010991">
    <property type="entry name" value="p53_tetrameristn"/>
</dbReference>
<dbReference type="GO" id="GO:0051262">
    <property type="term" value="P:protein tetramerization"/>
    <property type="evidence" value="ECO:0007669"/>
    <property type="project" value="InterPro"/>
</dbReference>
<dbReference type="InterPro" id="IPR002117">
    <property type="entry name" value="p53_tumour_suppressor"/>
</dbReference>
<evidence type="ECO:0000313" key="22">
    <source>
        <dbReference type="Ensembl" id="ENSGAGP00000006237.1"/>
    </source>
</evidence>
<keyword evidence="23" id="KW-1185">Reference proteome</keyword>